<dbReference type="RefSeq" id="WP_283174942.1">
    <property type="nucleotide sequence ID" value="NZ_JAPNOA010000056.1"/>
</dbReference>
<dbReference type="AlphaFoldDB" id="A0A9X3IU98"/>
<evidence type="ECO:0000259" key="2">
    <source>
        <dbReference type="Pfam" id="PF18433"/>
    </source>
</evidence>
<feature type="region of interest" description="Disordered" evidence="1">
    <location>
        <begin position="23"/>
        <end position="44"/>
    </location>
</feature>
<evidence type="ECO:0000256" key="1">
    <source>
        <dbReference type="SAM" id="MobiDB-lite"/>
    </source>
</evidence>
<dbReference type="Proteomes" id="UP001150830">
    <property type="component" value="Unassembled WGS sequence"/>
</dbReference>
<feature type="domain" description="DUF5610" evidence="2">
    <location>
        <begin position="62"/>
        <end position="143"/>
    </location>
</feature>
<evidence type="ECO:0000313" key="3">
    <source>
        <dbReference type="EMBL" id="MCY0966744.1"/>
    </source>
</evidence>
<feature type="compositionally biased region" description="Low complexity" evidence="1">
    <location>
        <begin position="203"/>
        <end position="214"/>
    </location>
</feature>
<name>A0A9X3IU98_9GAMM</name>
<sequence>MINFPSGYSSLLNPSRTANTVGNGSAVNSSANTSNTSAGASGTAAGIADTSSIGGLVPSGERQDAATTASRILDFVASGIDQLRSQGASDSRLEQRLQAAREGVAKGYDQATDMLKAMGMLDDGLKADIAASRALVDKSLEDLTSLDNRAALLQQAQADALAAGTSATGSAATNSSAANSSANPVSGSRYTSSYSSRYSSSYSSSSSASLSQTSVNNSQQGGYSRQQSVLAQDNRMSMEVMTRDGDRVTVYFGQQSAMMSDQTRNGNSSSFSFAAMQGQSYQLSVEGQLDSGERDALNSLFEQAGNLASQFFGGDLGRALEQAMNLDYDATELASFSLELRQSTFAQRSRFYQPQPVELPTTELQNQKSPLLNYLDSYLSALEKFNTGPIADSASLLDDMVEQLMGSDDSRMPVFRDFNQALRQQLASQLQPTTTAGTNNIGQ</sequence>
<feature type="compositionally biased region" description="Polar residues" evidence="1">
    <location>
        <begin position="215"/>
        <end position="232"/>
    </location>
</feature>
<feature type="region of interest" description="Disordered" evidence="1">
    <location>
        <begin position="203"/>
        <end position="232"/>
    </location>
</feature>
<evidence type="ECO:0000313" key="4">
    <source>
        <dbReference type="Proteomes" id="UP001150830"/>
    </source>
</evidence>
<dbReference type="EMBL" id="JAPNOA010000056">
    <property type="protein sequence ID" value="MCY0966744.1"/>
    <property type="molecule type" value="Genomic_DNA"/>
</dbReference>
<keyword evidence="4" id="KW-1185">Reference proteome</keyword>
<reference evidence="3" key="1">
    <citation type="submission" date="2022-11" db="EMBL/GenBank/DDBJ databases">
        <title>Parathalassolutuus dongxingensis gen. nov., sp. nov., a novel member of family Oceanospirillaceae isolated from a coastal shrimp pond in Guangxi, China.</title>
        <authorList>
            <person name="Chen H."/>
        </authorList>
    </citation>
    <scope>NUCLEOTIDE SEQUENCE</scope>
    <source>
        <strain evidence="3">G-43</strain>
    </source>
</reference>
<protein>
    <submittedName>
        <fullName evidence="3">DUF5610 domain-containing protein</fullName>
    </submittedName>
</protein>
<proteinExistence type="predicted"/>
<feature type="region of interest" description="Disordered" evidence="1">
    <location>
        <begin position="169"/>
        <end position="190"/>
    </location>
</feature>
<dbReference type="Pfam" id="PF18433">
    <property type="entry name" value="DUF5610"/>
    <property type="match status" value="1"/>
</dbReference>
<accession>A0A9X3IU98</accession>
<dbReference type="Gene3D" id="1.10.132.90">
    <property type="match status" value="1"/>
</dbReference>
<organism evidence="3 4">
    <name type="scientific">Parathalassolituus penaei</name>
    <dbReference type="NCBI Taxonomy" id="2997323"/>
    <lineage>
        <taxon>Bacteria</taxon>
        <taxon>Pseudomonadati</taxon>
        <taxon>Pseudomonadota</taxon>
        <taxon>Gammaproteobacteria</taxon>
        <taxon>Oceanospirillales</taxon>
        <taxon>Oceanospirillaceae</taxon>
        <taxon>Parathalassolituus</taxon>
    </lineage>
</organism>
<gene>
    <name evidence="3" type="ORF">OUO13_16295</name>
</gene>
<dbReference type="InterPro" id="IPR041651">
    <property type="entry name" value="DUF5610"/>
</dbReference>
<comment type="caution">
    <text evidence="3">The sequence shown here is derived from an EMBL/GenBank/DDBJ whole genome shotgun (WGS) entry which is preliminary data.</text>
</comment>